<evidence type="ECO:0000256" key="6">
    <source>
        <dbReference type="ARBA" id="ARBA00022769"/>
    </source>
</evidence>
<dbReference type="CDD" id="cd17916">
    <property type="entry name" value="DEXHc_UvrB"/>
    <property type="match status" value="1"/>
</dbReference>
<feature type="domain" description="UVR" evidence="16">
    <location>
        <begin position="633"/>
        <end position="668"/>
    </location>
</feature>
<dbReference type="eggNOG" id="COG0556">
    <property type="taxonomic scope" value="Bacteria"/>
</dbReference>
<dbReference type="Gene3D" id="6.10.140.240">
    <property type="match status" value="1"/>
</dbReference>
<dbReference type="Pfam" id="PF17757">
    <property type="entry name" value="UvrB_inter"/>
    <property type="match status" value="1"/>
</dbReference>
<proteinExistence type="inferred from homology"/>
<dbReference type="CDD" id="cd18790">
    <property type="entry name" value="SF2_C_UvrB"/>
    <property type="match status" value="1"/>
</dbReference>
<dbReference type="PROSITE" id="PS51194">
    <property type="entry name" value="HELICASE_CTER"/>
    <property type="match status" value="1"/>
</dbReference>
<dbReference type="OrthoDB" id="9806651at2"/>
<comment type="subcellular location">
    <subcellularLocation>
        <location evidence="1 13 14">Cytoplasm</location>
    </subcellularLocation>
</comment>
<dbReference type="InterPro" id="IPR001650">
    <property type="entry name" value="Helicase_C-like"/>
</dbReference>
<dbReference type="GO" id="GO:0006289">
    <property type="term" value="P:nucleotide-excision repair"/>
    <property type="evidence" value="ECO:0007669"/>
    <property type="project" value="UniProtKB-UniRule"/>
</dbReference>
<dbReference type="InterPro" id="IPR036876">
    <property type="entry name" value="UVR_dom_sf"/>
</dbReference>
<dbReference type="InterPro" id="IPR014001">
    <property type="entry name" value="Helicase_ATP-bd"/>
</dbReference>
<dbReference type="HAMAP" id="MF_00204">
    <property type="entry name" value="UvrB"/>
    <property type="match status" value="1"/>
</dbReference>
<dbReference type="Pfam" id="PF02151">
    <property type="entry name" value="UVR"/>
    <property type="match status" value="1"/>
</dbReference>
<dbReference type="InterPro" id="IPR001943">
    <property type="entry name" value="UVR_dom"/>
</dbReference>
<evidence type="ECO:0000259" key="18">
    <source>
        <dbReference type="PROSITE" id="PS51194"/>
    </source>
</evidence>
<dbReference type="GO" id="GO:0009432">
    <property type="term" value="P:SOS response"/>
    <property type="evidence" value="ECO:0007669"/>
    <property type="project" value="UniProtKB-UniRule"/>
</dbReference>
<keyword evidence="10 13" id="KW-0742">SOS response</keyword>
<dbReference type="Pfam" id="PF04851">
    <property type="entry name" value="ResIII"/>
    <property type="match status" value="1"/>
</dbReference>
<keyword evidence="3 13" id="KW-0963">Cytoplasm</keyword>
<comment type="domain">
    <text evidence="13">The beta-hairpin motif is involved in DNA binding.</text>
</comment>
<evidence type="ECO:0000256" key="4">
    <source>
        <dbReference type="ARBA" id="ARBA00022741"/>
    </source>
</evidence>
<dbReference type="InterPro" id="IPR004807">
    <property type="entry name" value="UvrB"/>
</dbReference>
<evidence type="ECO:0000256" key="1">
    <source>
        <dbReference type="ARBA" id="ARBA00004496"/>
    </source>
</evidence>
<comment type="subunit">
    <text evidence="11 13 14">Forms a heterotetramer with UvrA during the search for lesions. Interacts with UvrC in an incision complex.</text>
</comment>
<dbReference type="InterPro" id="IPR027417">
    <property type="entry name" value="P-loop_NTPase"/>
</dbReference>
<dbReference type="GO" id="GO:0016887">
    <property type="term" value="F:ATP hydrolysis activity"/>
    <property type="evidence" value="ECO:0007669"/>
    <property type="project" value="InterPro"/>
</dbReference>
<dbReference type="InterPro" id="IPR006935">
    <property type="entry name" value="Helicase/UvrB_N"/>
</dbReference>
<dbReference type="GO" id="GO:0003677">
    <property type="term" value="F:DNA binding"/>
    <property type="evidence" value="ECO:0007669"/>
    <property type="project" value="UniProtKB-UniRule"/>
</dbReference>
<evidence type="ECO:0000313" key="20">
    <source>
        <dbReference type="Proteomes" id="UP000028252"/>
    </source>
</evidence>
<accession>A0A081G4J6</accession>
<comment type="function">
    <text evidence="13">The UvrABC repair system catalyzes the recognition and processing of DNA lesions. A damage recognition complex composed of 2 UvrA and 2 UvrB subunits scans DNA for abnormalities. Upon binding of the UvrA(2)B(2) complex to a putative damaged site, the DNA wraps around one UvrB monomer. DNA wrap is dependent on ATP binding by UvrB and probably causes local melting of the DNA helix, facilitating insertion of UvrB beta-hairpin between the DNA strands. Then UvrB probes one DNA strand for the presence of a lesion. If a lesion is found the UvrA subunits dissociate and the UvrB-DNA preincision complex is formed. This complex is subsequently bound by UvrC and the second UvrB is released. If no lesion is found, the DNA wraps around the other UvrB subunit that will check the other stand for damage.</text>
</comment>
<dbReference type="SMART" id="SM00490">
    <property type="entry name" value="HELICc"/>
    <property type="match status" value="1"/>
</dbReference>
<organism evidence="19 20">
    <name type="scientific">Marinobacterium lacunae</name>
    <dbReference type="NCBI Taxonomy" id="1232683"/>
    <lineage>
        <taxon>Bacteria</taxon>
        <taxon>Pseudomonadati</taxon>
        <taxon>Pseudomonadota</taxon>
        <taxon>Gammaproteobacteria</taxon>
        <taxon>Oceanospirillales</taxon>
        <taxon>Oceanospirillaceae</taxon>
        <taxon>Marinobacterium</taxon>
    </lineage>
</organism>
<feature type="binding site" evidence="13">
    <location>
        <begin position="39"/>
        <end position="46"/>
    </location>
    <ligand>
        <name>ATP</name>
        <dbReference type="ChEBI" id="CHEBI:30616"/>
    </ligand>
</feature>
<dbReference type="GO" id="GO:0005524">
    <property type="term" value="F:ATP binding"/>
    <property type="evidence" value="ECO:0007669"/>
    <property type="project" value="UniProtKB-UniRule"/>
</dbReference>
<evidence type="ECO:0000256" key="10">
    <source>
        <dbReference type="ARBA" id="ARBA00023236"/>
    </source>
</evidence>
<dbReference type="PATRIC" id="fig|1232683.4.peg.13"/>
<evidence type="ECO:0000256" key="3">
    <source>
        <dbReference type="ARBA" id="ARBA00022490"/>
    </source>
</evidence>
<dbReference type="Pfam" id="PF00271">
    <property type="entry name" value="Helicase_C"/>
    <property type="match status" value="1"/>
</dbReference>
<evidence type="ECO:0000259" key="17">
    <source>
        <dbReference type="PROSITE" id="PS51192"/>
    </source>
</evidence>
<dbReference type="InterPro" id="IPR041471">
    <property type="entry name" value="UvrB_inter"/>
</dbReference>
<keyword evidence="15" id="KW-0175">Coiled coil</keyword>
<dbReference type="PROSITE" id="PS50151">
    <property type="entry name" value="UVR"/>
    <property type="match status" value="1"/>
</dbReference>
<feature type="domain" description="Helicase C-terminal" evidence="18">
    <location>
        <begin position="430"/>
        <end position="596"/>
    </location>
</feature>
<comment type="caution">
    <text evidence="19">The sequence shown here is derived from an EMBL/GenBank/DDBJ whole genome shotgun (WGS) entry which is preliminary data.</text>
</comment>
<evidence type="ECO:0000259" key="16">
    <source>
        <dbReference type="PROSITE" id="PS50151"/>
    </source>
</evidence>
<keyword evidence="20" id="KW-1185">Reference proteome</keyword>
<keyword evidence="9 13" id="KW-0234">DNA repair</keyword>
<dbReference type="PANTHER" id="PTHR24029:SF0">
    <property type="entry name" value="UVRABC SYSTEM PROTEIN B"/>
    <property type="match status" value="1"/>
</dbReference>
<dbReference type="NCBIfam" id="NF003673">
    <property type="entry name" value="PRK05298.1"/>
    <property type="match status" value="1"/>
</dbReference>
<keyword evidence="7 13" id="KW-0067">ATP-binding</keyword>
<name>A0A081G4J6_9GAMM</name>
<evidence type="ECO:0000256" key="5">
    <source>
        <dbReference type="ARBA" id="ARBA00022763"/>
    </source>
</evidence>
<feature type="coiled-coil region" evidence="15">
    <location>
        <begin position="257"/>
        <end position="284"/>
    </location>
</feature>
<evidence type="ECO:0000256" key="13">
    <source>
        <dbReference type="HAMAP-Rule" id="MF_00204"/>
    </source>
</evidence>
<dbReference type="RefSeq" id="WP_036182195.1">
    <property type="nucleotide sequence ID" value="NZ_JMQN01000004.1"/>
</dbReference>
<dbReference type="InterPro" id="IPR024759">
    <property type="entry name" value="UvrB_YAD/RRR_dom"/>
</dbReference>
<feature type="coiled-coil region" evidence="15">
    <location>
        <begin position="629"/>
        <end position="656"/>
    </location>
</feature>
<dbReference type="NCBIfam" id="TIGR00631">
    <property type="entry name" value="uvrb"/>
    <property type="match status" value="1"/>
</dbReference>
<dbReference type="Pfam" id="PF12344">
    <property type="entry name" value="UvrB"/>
    <property type="match status" value="1"/>
</dbReference>
<dbReference type="GO" id="GO:0009380">
    <property type="term" value="C:excinuclease repair complex"/>
    <property type="evidence" value="ECO:0007669"/>
    <property type="project" value="InterPro"/>
</dbReference>
<dbReference type="EMBL" id="JMQN01000004">
    <property type="protein sequence ID" value="KEA65701.1"/>
    <property type="molecule type" value="Genomic_DNA"/>
</dbReference>
<dbReference type="GO" id="GO:0005737">
    <property type="term" value="C:cytoplasm"/>
    <property type="evidence" value="ECO:0007669"/>
    <property type="project" value="UniProtKB-SubCell"/>
</dbReference>
<gene>
    <name evidence="13" type="primary">uvrB</name>
    <name evidence="19" type="ORF">ADIMK_0013</name>
</gene>
<evidence type="ECO:0000256" key="9">
    <source>
        <dbReference type="ARBA" id="ARBA00023204"/>
    </source>
</evidence>
<dbReference type="Proteomes" id="UP000028252">
    <property type="component" value="Unassembled WGS sequence"/>
</dbReference>
<dbReference type="PANTHER" id="PTHR24029">
    <property type="entry name" value="UVRABC SYSTEM PROTEIN B"/>
    <property type="match status" value="1"/>
</dbReference>
<dbReference type="Gene3D" id="3.40.50.300">
    <property type="entry name" value="P-loop containing nucleotide triphosphate hydrolases"/>
    <property type="match status" value="3"/>
</dbReference>
<keyword evidence="8 13" id="KW-0267">Excision nuclease</keyword>
<evidence type="ECO:0000256" key="8">
    <source>
        <dbReference type="ARBA" id="ARBA00022881"/>
    </source>
</evidence>
<keyword evidence="6 13" id="KW-0228">DNA excision</keyword>
<dbReference type="AlphaFoldDB" id="A0A081G4J6"/>
<dbReference type="GO" id="GO:0009381">
    <property type="term" value="F:excinuclease ABC activity"/>
    <property type="evidence" value="ECO:0007669"/>
    <property type="project" value="UniProtKB-UniRule"/>
</dbReference>
<dbReference type="SMART" id="SM00487">
    <property type="entry name" value="DEXDc"/>
    <property type="match status" value="1"/>
</dbReference>
<evidence type="ECO:0000256" key="15">
    <source>
        <dbReference type="SAM" id="Coils"/>
    </source>
</evidence>
<dbReference type="SUPFAM" id="SSF46600">
    <property type="entry name" value="C-terminal UvrC-binding domain of UvrB"/>
    <property type="match status" value="1"/>
</dbReference>
<feature type="short sequence motif" description="Beta-hairpin" evidence="13">
    <location>
        <begin position="92"/>
        <end position="115"/>
    </location>
</feature>
<evidence type="ECO:0000256" key="14">
    <source>
        <dbReference type="RuleBase" id="RU003587"/>
    </source>
</evidence>
<evidence type="ECO:0000256" key="11">
    <source>
        <dbReference type="ARBA" id="ARBA00026033"/>
    </source>
</evidence>
<feature type="domain" description="Helicase ATP-binding" evidence="17">
    <location>
        <begin position="26"/>
        <end position="156"/>
    </location>
</feature>
<sequence length="671" mass="76138">MKERFKVSSSFEPAGDQPKAIAQLVEGLESGLAAQTLLGVTGSGKTFTMAHVIASVQRPTIILAHNKTLAAQLYGEFREFFPDNSVEYFVSYYDYYQPEAYVPSSDTFIEKDASINDHIEQMRLSATKALMERDDAIIVATVSSIYGLGDPKSYLSMMLHLDRGDVIDQRALLRRLAELQYTRNDIELHRGTYRVRGDVIDVFPAESEMEAVRIELFDSEVEQISYFDPLTGEVLRKVPRATIYPKTHYVTPREVLLEAVEHIKEELRERLKQMRDNNKLVEAQRLEQRTLYDIEMIMELGYCSGIENYSRYLSGRGPGQPPPTLFEYLPDNALVIIDESHVTIPQLGAMYRGDRSRKETLVEYGFRLPSALDNRPLKFEEWERLAPQMIFVSATPSKYEAEHAEQVVEQLVRPTGLIDPVVEVRPATTQVDDLLSEIRQVAARNERVVVTVLTKRMAEDLTEFLAEHGVRVRYLHSDIDTVERVEIIRDLRIGEFDVLVGINLLREGIDMPEVALVAILDADKEGFLRSETSMIQTIGRAARNVNGRAILYADRMTGSMERAIGETQRRRETQKAFNEAHGITPRGIVKSVADIMEGANIPGRKSSRGGRKTVEPAANFRVDESSMSTEELARAINRLEDQMYEAARNLEFEKAAQLRDELERIKHASIS</sequence>
<dbReference type="STRING" id="1232683.ADIMK_0013"/>
<evidence type="ECO:0000256" key="2">
    <source>
        <dbReference type="ARBA" id="ARBA00008533"/>
    </source>
</evidence>
<reference evidence="19 20" key="1">
    <citation type="submission" date="2014-04" db="EMBL/GenBank/DDBJ databases">
        <title>Marinobacterium kochiensis sp. nov., isolated from sediment sample collected from Kochi backwaters in Kerala, India.</title>
        <authorList>
            <person name="Singh A."/>
            <person name="Pinnaka A.K."/>
        </authorList>
    </citation>
    <scope>NUCLEOTIDE SEQUENCE [LARGE SCALE GENOMIC DNA]</scope>
    <source>
        <strain evidence="19 20">AK27</strain>
    </source>
</reference>
<comment type="similarity">
    <text evidence="2 13 14">Belongs to the UvrB family.</text>
</comment>
<keyword evidence="5 13" id="KW-0227">DNA damage</keyword>
<keyword evidence="4 13" id="KW-0547">Nucleotide-binding</keyword>
<dbReference type="PROSITE" id="PS51192">
    <property type="entry name" value="HELICASE_ATP_BIND_1"/>
    <property type="match status" value="1"/>
</dbReference>
<evidence type="ECO:0000313" key="19">
    <source>
        <dbReference type="EMBL" id="KEA65701.1"/>
    </source>
</evidence>
<evidence type="ECO:0000256" key="12">
    <source>
        <dbReference type="ARBA" id="ARBA00029504"/>
    </source>
</evidence>
<evidence type="ECO:0000256" key="7">
    <source>
        <dbReference type="ARBA" id="ARBA00022840"/>
    </source>
</evidence>
<dbReference type="FunFam" id="3.40.50.300:FF:000477">
    <property type="entry name" value="UvrABC system protein B"/>
    <property type="match status" value="1"/>
</dbReference>
<protein>
    <recommendedName>
        <fullName evidence="12 13">UvrABC system protein B</fullName>
        <shortName evidence="13">Protein UvrB</shortName>
    </recommendedName>
    <alternativeName>
        <fullName evidence="13">Excinuclease ABC subunit B</fullName>
    </alternativeName>
</protein>
<dbReference type="SUPFAM" id="SSF52540">
    <property type="entry name" value="P-loop containing nucleoside triphosphate hydrolases"/>
    <property type="match status" value="2"/>
</dbReference>
<dbReference type="Gene3D" id="4.10.860.10">
    <property type="entry name" value="UVR domain"/>
    <property type="match status" value="1"/>
</dbReference>